<evidence type="ECO:0000256" key="5">
    <source>
        <dbReference type="ARBA" id="ARBA00022801"/>
    </source>
</evidence>
<organism evidence="16 17">
    <name type="scientific">Pseudomicrostroma glucosiphilum</name>
    <dbReference type="NCBI Taxonomy" id="1684307"/>
    <lineage>
        <taxon>Eukaryota</taxon>
        <taxon>Fungi</taxon>
        <taxon>Dikarya</taxon>
        <taxon>Basidiomycota</taxon>
        <taxon>Ustilaginomycotina</taxon>
        <taxon>Exobasidiomycetes</taxon>
        <taxon>Microstromatales</taxon>
        <taxon>Microstromatales incertae sedis</taxon>
        <taxon>Pseudomicrostroma</taxon>
    </lineage>
</organism>
<evidence type="ECO:0000256" key="8">
    <source>
        <dbReference type="ARBA" id="ARBA00023295"/>
    </source>
</evidence>
<evidence type="ECO:0000256" key="4">
    <source>
        <dbReference type="ARBA" id="ARBA00022729"/>
    </source>
</evidence>
<feature type="active site" evidence="11">
    <location>
        <position position="401"/>
    </location>
</feature>
<comment type="cofactor">
    <cofactor evidence="1 12">
        <name>Ca(2+)</name>
        <dbReference type="ChEBI" id="CHEBI:29108"/>
    </cofactor>
</comment>
<protein>
    <recommendedName>
        <fullName evidence="14">alpha-1,2-Mannosidase</fullName>
        <ecNumber evidence="14">3.2.1.-</ecNumber>
    </recommendedName>
</protein>
<dbReference type="FunFam" id="1.50.10.10:FF:000047">
    <property type="entry name" value="Mannosyl-oligosaccharide alpha-1,2-mannosidase"/>
    <property type="match status" value="1"/>
</dbReference>
<feature type="disulfide bond" evidence="13">
    <location>
        <begin position="319"/>
        <end position="348"/>
    </location>
</feature>
<feature type="active site" evidence="11">
    <location>
        <position position="252"/>
    </location>
</feature>
<evidence type="ECO:0000256" key="12">
    <source>
        <dbReference type="PIRSR" id="PIRSR601382-2"/>
    </source>
</evidence>
<dbReference type="Proteomes" id="UP000245942">
    <property type="component" value="Unassembled WGS sequence"/>
</dbReference>
<feature type="signal peptide" evidence="15">
    <location>
        <begin position="1"/>
        <end position="21"/>
    </location>
</feature>
<evidence type="ECO:0000256" key="14">
    <source>
        <dbReference type="RuleBase" id="RU361193"/>
    </source>
</evidence>
<dbReference type="AlphaFoldDB" id="A0A316U8T7"/>
<keyword evidence="12" id="KW-0479">Metal-binding</keyword>
<evidence type="ECO:0000256" key="13">
    <source>
        <dbReference type="PIRSR" id="PIRSR601382-3"/>
    </source>
</evidence>
<evidence type="ECO:0000256" key="2">
    <source>
        <dbReference type="ARBA" id="ARBA00004922"/>
    </source>
</evidence>
<feature type="active site" description="Proton donor" evidence="11">
    <location>
        <position position="362"/>
    </location>
</feature>
<feature type="binding site" evidence="12">
    <location>
        <position position="487"/>
    </location>
    <ligand>
        <name>Ca(2+)</name>
        <dbReference type="ChEBI" id="CHEBI:29108"/>
    </ligand>
</feature>
<evidence type="ECO:0000256" key="1">
    <source>
        <dbReference type="ARBA" id="ARBA00001913"/>
    </source>
</evidence>
<dbReference type="GO" id="GO:0004571">
    <property type="term" value="F:mannosyl-oligosaccharide 1,2-alpha-mannosidase activity"/>
    <property type="evidence" value="ECO:0007669"/>
    <property type="project" value="UniProtKB-EC"/>
</dbReference>
<evidence type="ECO:0000313" key="17">
    <source>
        <dbReference type="Proteomes" id="UP000245942"/>
    </source>
</evidence>
<comment type="catalytic activity">
    <reaction evidence="9">
        <text>N(4)-(alpha-D-Man-(1-&gt;2)-alpha-D-Man-(1-&gt;2)-alpha-D-Man-(1-&gt;3)-[alpha-D-Man-(1-&gt;3)-[alpha-D-Man-(1-&gt;2)-alpha-D-Man-(1-&gt;6)]-alpha-D-Man-(1-&gt;6)]-beta-D-Man-(1-&gt;4)-beta-D-GlcNAc-(1-&gt;4)-beta-D-GlcNAc)-L-asparaginyl-[protein] (N-glucan mannose isomer 8A1,2,3B1,3) + 3 H2O = N(4)-(alpha-D-Man-(1-&gt;3)-[alpha-D-Man-(1-&gt;3)-[alpha-D-Man-(1-&gt;6)]-alpha-D-Man-(1-&gt;6)]-beta-D-Man-(1-&gt;4)-beta-D-GlcNAc-(1-&gt;4)-beta-D-GlcNAc)-L-asparaginyl-[protein] (N-glucan mannose isomer 5A1,2) + 3 beta-D-mannose</text>
        <dbReference type="Rhea" id="RHEA:56028"/>
        <dbReference type="Rhea" id="RHEA-COMP:14358"/>
        <dbReference type="Rhea" id="RHEA-COMP:14367"/>
        <dbReference type="ChEBI" id="CHEBI:15377"/>
        <dbReference type="ChEBI" id="CHEBI:28563"/>
        <dbReference type="ChEBI" id="CHEBI:59087"/>
        <dbReference type="ChEBI" id="CHEBI:60628"/>
        <dbReference type="EC" id="3.2.1.113"/>
    </reaction>
</comment>
<gene>
    <name evidence="16" type="ORF">BCV69DRAFT_199355</name>
</gene>
<dbReference type="RefSeq" id="XP_025347943.1">
    <property type="nucleotide sequence ID" value="XM_025489665.1"/>
</dbReference>
<dbReference type="PANTHER" id="PTHR11742">
    <property type="entry name" value="MANNOSYL-OLIGOSACCHARIDE ALPHA-1,2-MANNOSIDASE-RELATED"/>
    <property type="match status" value="1"/>
</dbReference>
<keyword evidence="17" id="KW-1185">Reference proteome</keyword>
<evidence type="ECO:0000256" key="15">
    <source>
        <dbReference type="SAM" id="SignalP"/>
    </source>
</evidence>
<evidence type="ECO:0000256" key="9">
    <source>
        <dbReference type="ARBA" id="ARBA00047669"/>
    </source>
</evidence>
<proteinExistence type="inferred from homology"/>
<comment type="catalytic activity">
    <reaction evidence="10">
        <text>N(4)-(alpha-D-Man-(1-&gt;2)-alpha-D-Man-(1-&gt;2)-alpha-D-Man-(1-&gt;3)-[alpha-D-Man-(1-&gt;2)-alpha-D-Man-(1-&gt;3)-[alpha-D-Man-(1-&gt;2)-alpha-D-Man-(1-&gt;6)]-alpha-D-Man-(1-&gt;6)]-beta-D-Man-(1-&gt;4)-beta-D-GlcNAc-(1-&gt;4)-beta-D-GlcNAc)-L-asparaginyl-[protein] (N-glucan mannose isomer 9A1,2,3B1,2,3) + 4 H2O = N(4)-(alpha-D-Man-(1-&gt;3)-[alpha-D-Man-(1-&gt;3)-[alpha-D-Man-(1-&gt;6)]-alpha-D-Man-(1-&gt;6)]-beta-D-Man-(1-&gt;4)-beta-D-GlcNAc-(1-&gt;4)-beta-D-GlcNAc)-L-asparaginyl-[protein] (N-glucan mannose isomer 5A1,2) + 4 beta-D-mannose</text>
        <dbReference type="Rhea" id="RHEA:56008"/>
        <dbReference type="Rhea" id="RHEA-COMP:14356"/>
        <dbReference type="Rhea" id="RHEA-COMP:14367"/>
        <dbReference type="ChEBI" id="CHEBI:15377"/>
        <dbReference type="ChEBI" id="CHEBI:28563"/>
        <dbReference type="ChEBI" id="CHEBI:59087"/>
        <dbReference type="ChEBI" id="CHEBI:139493"/>
        <dbReference type="EC" id="3.2.1.113"/>
    </reaction>
</comment>
<dbReference type="InterPro" id="IPR012341">
    <property type="entry name" value="6hp_glycosidase-like_sf"/>
</dbReference>
<dbReference type="GO" id="GO:0005783">
    <property type="term" value="C:endoplasmic reticulum"/>
    <property type="evidence" value="ECO:0007669"/>
    <property type="project" value="TreeGrafter"/>
</dbReference>
<dbReference type="GO" id="GO:0005975">
    <property type="term" value="P:carbohydrate metabolic process"/>
    <property type="evidence" value="ECO:0007669"/>
    <property type="project" value="InterPro"/>
</dbReference>
<dbReference type="GO" id="GO:0005509">
    <property type="term" value="F:calcium ion binding"/>
    <property type="evidence" value="ECO:0007669"/>
    <property type="project" value="InterPro"/>
</dbReference>
<dbReference type="PANTHER" id="PTHR11742:SF101">
    <property type="entry name" value="MANNOSYL-OLIGOSACCHARIDE ALPHA-1,2-MANNOSIDASE 1B"/>
    <property type="match status" value="1"/>
</dbReference>
<dbReference type="SUPFAM" id="SSF48225">
    <property type="entry name" value="Seven-hairpin glycosidases"/>
    <property type="match status" value="1"/>
</dbReference>
<evidence type="ECO:0000256" key="6">
    <source>
        <dbReference type="ARBA" id="ARBA00023157"/>
    </source>
</evidence>
<dbReference type="STRING" id="1684307.A0A316U8T7"/>
<keyword evidence="6 13" id="KW-1015">Disulfide bond</keyword>
<keyword evidence="12" id="KW-0106">Calcium</keyword>
<dbReference type="InterPro" id="IPR050749">
    <property type="entry name" value="Glycosyl_Hydrolase_47"/>
</dbReference>
<comment type="pathway">
    <text evidence="2">Protein modification; protein glycosylation.</text>
</comment>
<name>A0A316U8T7_9BASI</name>
<dbReference type="GO" id="GO:0036503">
    <property type="term" value="P:ERAD pathway"/>
    <property type="evidence" value="ECO:0007669"/>
    <property type="project" value="UniProtKB-ARBA"/>
</dbReference>
<reference evidence="16 17" key="1">
    <citation type="journal article" date="2018" name="Mol. Biol. Evol.">
        <title>Broad Genomic Sampling Reveals a Smut Pathogenic Ancestry of the Fungal Clade Ustilaginomycotina.</title>
        <authorList>
            <person name="Kijpornyongpan T."/>
            <person name="Mondo S.J."/>
            <person name="Barry K."/>
            <person name="Sandor L."/>
            <person name="Lee J."/>
            <person name="Lipzen A."/>
            <person name="Pangilinan J."/>
            <person name="LaButti K."/>
            <person name="Hainaut M."/>
            <person name="Henrissat B."/>
            <person name="Grigoriev I.V."/>
            <person name="Spatafora J.W."/>
            <person name="Aime M.C."/>
        </authorList>
    </citation>
    <scope>NUCLEOTIDE SEQUENCE [LARGE SCALE GENOMIC DNA]</scope>
    <source>
        <strain evidence="16 17">MCA 4718</strain>
    </source>
</reference>
<sequence length="580" mass="63647">MARFTFTFAFVLVALATSSQALNIQSSQVKANTERADAVKAAFVKSYNGYKKYCFGRDQLNPLTKTCDDPLGGWGATLVDVQSTAHVMGLNDIYDETVAQSLKTDYSKTSSEEVSIFETTIRHVGGLLSSYELGGRREKKLVEQARVVGDKLMYGWINNNDIPYNTLKFWSGLPTPKTDESAVIAETGTLIIEFDRLSKYTGNNTYRDFAIKAELATINTIPLPFPGLNPQRLNQTTGKPVGDYVTWGGGSDSFFEYLNKYALLIGTQEIYFPAWITSVKSSILHLITSAGGTKKKLTYLADYSAKNGGTLPRGSHLECFVGGNWLLGGKLLDNDDIFNYGLDLAESCIHTYTASATGVGPEGFIYRLANGSSQGIEIKNAEFYAENGFDYSSKPYVLRPEVMESVFYAYRLTGDSKWQDLAWKAFQALEKYCGTDTAFTSLDDVSNSTTAQIDLSESFLYAELFKYSYLIFTDGNVLDLGKYVFNTEAHPFEIDNLDVDFRGLNPGPIKAPAAHVTADAEVPSATKLSDTSNGKKAKTTGYGKLVPAPLFTGVNKKKLAGVTRDQKPFQAAPKARLAST</sequence>
<keyword evidence="8 14" id="KW-0326">Glycosidase</keyword>
<keyword evidence="7" id="KW-0325">Glycoprotein</keyword>
<keyword evidence="5 14" id="KW-0378">Hydrolase</keyword>
<dbReference type="InterPro" id="IPR001382">
    <property type="entry name" value="Glyco_hydro_47"/>
</dbReference>
<feature type="active site" description="Proton donor" evidence="11">
    <location>
        <position position="118"/>
    </location>
</feature>
<dbReference type="Gene3D" id="1.50.10.10">
    <property type="match status" value="1"/>
</dbReference>
<evidence type="ECO:0000256" key="10">
    <source>
        <dbReference type="ARBA" id="ARBA00048605"/>
    </source>
</evidence>
<dbReference type="OrthoDB" id="8118055at2759"/>
<accession>A0A316U8T7</accession>
<dbReference type="GO" id="GO:0016020">
    <property type="term" value="C:membrane"/>
    <property type="evidence" value="ECO:0007669"/>
    <property type="project" value="InterPro"/>
</dbReference>
<dbReference type="EMBL" id="KZ819327">
    <property type="protein sequence ID" value="PWN20783.1"/>
    <property type="molecule type" value="Genomic_DNA"/>
</dbReference>
<dbReference type="Pfam" id="PF01532">
    <property type="entry name" value="Glyco_hydro_47"/>
    <property type="match status" value="1"/>
</dbReference>
<dbReference type="InterPro" id="IPR036026">
    <property type="entry name" value="Seven-hairpin_glycosidases"/>
</dbReference>
<evidence type="ECO:0000256" key="11">
    <source>
        <dbReference type="PIRSR" id="PIRSR601382-1"/>
    </source>
</evidence>
<keyword evidence="4 15" id="KW-0732">Signal</keyword>
<feature type="chain" id="PRO_5016423715" description="alpha-1,2-Mannosidase" evidence="15">
    <location>
        <begin position="22"/>
        <end position="580"/>
    </location>
</feature>
<comment type="similarity">
    <text evidence="3 14">Belongs to the glycosyl hydrolase 47 family.</text>
</comment>
<dbReference type="GeneID" id="37011399"/>
<evidence type="ECO:0000313" key="16">
    <source>
        <dbReference type="EMBL" id="PWN20783.1"/>
    </source>
</evidence>
<evidence type="ECO:0000256" key="3">
    <source>
        <dbReference type="ARBA" id="ARBA00007658"/>
    </source>
</evidence>
<dbReference type="EC" id="3.2.1.-" evidence="14"/>
<dbReference type="PRINTS" id="PR00747">
    <property type="entry name" value="GLYHDRLASE47"/>
</dbReference>
<evidence type="ECO:0000256" key="7">
    <source>
        <dbReference type="ARBA" id="ARBA00023180"/>
    </source>
</evidence>